<evidence type="ECO:0000256" key="4">
    <source>
        <dbReference type="ARBA" id="ARBA00022989"/>
    </source>
</evidence>
<dbReference type="PANTHER" id="PTHR21716:SF68">
    <property type="entry name" value="TRANSPORT PROTEIN YTVI-RELATED"/>
    <property type="match status" value="1"/>
</dbReference>
<comment type="subcellular location">
    <subcellularLocation>
        <location evidence="1">Membrane</location>
        <topology evidence="1">Multi-pass membrane protein</topology>
    </subcellularLocation>
</comment>
<dbReference type="Pfam" id="PF01594">
    <property type="entry name" value="AI-2E_transport"/>
    <property type="match status" value="1"/>
</dbReference>
<dbReference type="PANTHER" id="PTHR21716">
    <property type="entry name" value="TRANSMEMBRANE PROTEIN"/>
    <property type="match status" value="1"/>
</dbReference>
<evidence type="ECO:0000313" key="8">
    <source>
        <dbReference type="Proteomes" id="UP000215059"/>
    </source>
</evidence>
<feature type="transmembrane region" description="Helical" evidence="6">
    <location>
        <begin position="232"/>
        <end position="257"/>
    </location>
</feature>
<comment type="caution">
    <text evidence="7">The sequence shown here is derived from an EMBL/GenBank/DDBJ whole genome shotgun (WGS) entry which is preliminary data.</text>
</comment>
<feature type="transmembrane region" description="Helical" evidence="6">
    <location>
        <begin position="52"/>
        <end position="73"/>
    </location>
</feature>
<dbReference type="InterPro" id="IPR014227">
    <property type="entry name" value="YtvI-like"/>
</dbReference>
<protein>
    <submittedName>
        <fullName evidence="7">Sporulation integral membrane protein YtvI</fullName>
    </submittedName>
</protein>
<evidence type="ECO:0000256" key="2">
    <source>
        <dbReference type="ARBA" id="ARBA00009773"/>
    </source>
</evidence>
<feature type="transmembrane region" description="Helical" evidence="6">
    <location>
        <begin position="6"/>
        <end position="31"/>
    </location>
</feature>
<feature type="transmembrane region" description="Helical" evidence="6">
    <location>
        <begin position="307"/>
        <end position="332"/>
    </location>
</feature>
<evidence type="ECO:0000256" key="3">
    <source>
        <dbReference type="ARBA" id="ARBA00022692"/>
    </source>
</evidence>
<keyword evidence="4 6" id="KW-1133">Transmembrane helix</keyword>
<evidence type="ECO:0000256" key="6">
    <source>
        <dbReference type="SAM" id="Phobius"/>
    </source>
</evidence>
<keyword evidence="5 6" id="KW-0472">Membrane</keyword>
<accession>A0A235FE50</accession>
<comment type="similarity">
    <text evidence="2">Belongs to the autoinducer-2 exporter (AI-2E) (TC 2.A.86) family.</text>
</comment>
<feature type="transmembrane region" description="Helical" evidence="6">
    <location>
        <begin position="204"/>
        <end position="226"/>
    </location>
</feature>
<dbReference type="AlphaFoldDB" id="A0A235FE50"/>
<dbReference type="Proteomes" id="UP000215059">
    <property type="component" value="Unassembled WGS sequence"/>
</dbReference>
<proteinExistence type="inferred from homology"/>
<reference evidence="7 8" key="1">
    <citation type="submission" date="2017-07" db="EMBL/GenBank/DDBJ databases">
        <title>Fictibacillus sp. nov. GDSW-R2A3 Genome sequencing and assembly.</title>
        <authorList>
            <person name="Mayilraj S."/>
        </authorList>
    </citation>
    <scope>NUCLEOTIDE SEQUENCE [LARGE SCALE GENOMIC DNA]</scope>
    <source>
        <strain evidence="7 8">GDSW-R2A3</strain>
    </source>
</reference>
<organism evidence="7 8">
    <name type="scientific">Fictibacillus aquaticus</name>
    <dbReference type="NCBI Taxonomy" id="2021314"/>
    <lineage>
        <taxon>Bacteria</taxon>
        <taxon>Bacillati</taxon>
        <taxon>Bacillota</taxon>
        <taxon>Bacilli</taxon>
        <taxon>Bacillales</taxon>
        <taxon>Fictibacillaceae</taxon>
        <taxon>Fictibacillus</taxon>
    </lineage>
</organism>
<keyword evidence="3 6" id="KW-0812">Transmembrane</keyword>
<dbReference type="RefSeq" id="WP_094251590.1">
    <property type="nucleotide sequence ID" value="NZ_JBHLXL010000001.1"/>
</dbReference>
<dbReference type="EMBL" id="NOII01000001">
    <property type="protein sequence ID" value="OYD59628.1"/>
    <property type="molecule type" value="Genomic_DNA"/>
</dbReference>
<dbReference type="OrthoDB" id="9774361at2"/>
<gene>
    <name evidence="7" type="primary">ytvI</name>
    <name evidence="7" type="ORF">CGZ90_07005</name>
</gene>
<evidence type="ECO:0000256" key="5">
    <source>
        <dbReference type="ARBA" id="ARBA00023136"/>
    </source>
</evidence>
<dbReference type="NCBIfam" id="TIGR02872">
    <property type="entry name" value="spore_ytvI"/>
    <property type="match status" value="1"/>
</dbReference>
<feature type="transmembrane region" description="Helical" evidence="6">
    <location>
        <begin position="269"/>
        <end position="287"/>
    </location>
</feature>
<dbReference type="GO" id="GO:0016020">
    <property type="term" value="C:membrane"/>
    <property type="evidence" value="ECO:0007669"/>
    <property type="project" value="UniProtKB-SubCell"/>
</dbReference>
<keyword evidence="8" id="KW-1185">Reference proteome</keyword>
<feature type="transmembrane region" description="Helical" evidence="6">
    <location>
        <begin position="142"/>
        <end position="167"/>
    </location>
</feature>
<evidence type="ECO:0000256" key="1">
    <source>
        <dbReference type="ARBA" id="ARBA00004141"/>
    </source>
</evidence>
<dbReference type="InterPro" id="IPR002549">
    <property type="entry name" value="AI-2E-like"/>
</dbReference>
<evidence type="ECO:0000313" key="7">
    <source>
        <dbReference type="EMBL" id="OYD59628.1"/>
    </source>
</evidence>
<name>A0A235FE50_9BACL</name>
<sequence length="344" mass="38338">MTLKNLILLVLLLAGIFIFVFYSIPLLLALITAIMLENVVQFLIKRFKMKRLLSVSIVFVLFMAAFGLLSWWLTTNLVVQIIEFSQLIPSYSVHIFNIAESTFYEWENFYSTLPPEIVSTIEKGLDGLQTYGVDSAKGLTDAIIGIVTYIPQLLIYIIIYLVAVFLFSLDLPKLYAEFLNLFTTSAREKVEIVFSQLSKATVGFFRAQIILSFITYVLAFIGLVILDVDYSVIIALLIVIVDILPILGTGSFLVPWALYNFFISNNDHLAIGLLIMFGVITVIRRIIEPKILGSSLGISALAALASLYIGFQLLGFIGLIVGPACVIVYEALRSAGFLKIKIDF</sequence>
<dbReference type="GO" id="GO:0055085">
    <property type="term" value="P:transmembrane transport"/>
    <property type="evidence" value="ECO:0007669"/>
    <property type="project" value="TreeGrafter"/>
</dbReference>